<dbReference type="EMBL" id="QASA01000001">
    <property type="protein sequence ID" value="RDC66091.1"/>
    <property type="molecule type" value="Genomic_DNA"/>
</dbReference>
<evidence type="ECO:0008006" key="3">
    <source>
        <dbReference type="Google" id="ProtNLM"/>
    </source>
</evidence>
<accession>A0A369QMD1</accession>
<dbReference type="SUPFAM" id="SSF53756">
    <property type="entry name" value="UDP-Glycosyltransferase/glycogen phosphorylase"/>
    <property type="match status" value="1"/>
</dbReference>
<protein>
    <recommendedName>
        <fullName evidence="3">Glycosyl transferase family 1 domain-containing protein</fullName>
    </recommendedName>
</protein>
<name>A0A369QMD1_9BACT</name>
<organism evidence="1 2">
    <name type="scientific">Adhaeribacter pallidiroseus</name>
    <dbReference type="NCBI Taxonomy" id="2072847"/>
    <lineage>
        <taxon>Bacteria</taxon>
        <taxon>Pseudomonadati</taxon>
        <taxon>Bacteroidota</taxon>
        <taxon>Cytophagia</taxon>
        <taxon>Cytophagales</taxon>
        <taxon>Hymenobacteraceae</taxon>
        <taxon>Adhaeribacter</taxon>
    </lineage>
</organism>
<proteinExistence type="predicted"/>
<sequence length="376" mass="42568">MRIIFLCGSLEIGRDGVGDYTRRLSGELIHQGHQTAIIALYDKGIKEVISYTQQSEDLIIPVLRIPAFYSSNQRCDLAQKWVDNFNPDWLSLQFVPFAFQSKGLTIGLSKLLKKIGSDRCWHVMFHELWVGMDIQSSIKLKLWGQIQKKIIQSMVFRLKPKLIHTQTRLYQEQLYKIGLDSKYLSLFSNIPVHYNRAPKTYKLPQLKVGSSINFVVFGSIHTGAPIELFTQEASLYAKKKGIKLSLTIIGRSGEEQLHWKTVWELRGLVVEILGEQTPERISEVLSKATFGLSTTPSILIEKSGTVAAMFAHGLPVICISRIWTPRGVPNFKLPNNVVQYKSGNLETCFLLASSPKLFNNVSKITRQLTDTLLSED</sequence>
<dbReference type="Proteomes" id="UP000253919">
    <property type="component" value="Unassembled WGS sequence"/>
</dbReference>
<evidence type="ECO:0000313" key="2">
    <source>
        <dbReference type="Proteomes" id="UP000253919"/>
    </source>
</evidence>
<gene>
    <name evidence="1" type="ORF">AHMF7616_04722</name>
</gene>
<dbReference type="RefSeq" id="WP_115375003.1">
    <property type="nucleotide sequence ID" value="NZ_QASA01000001.1"/>
</dbReference>
<keyword evidence="2" id="KW-1185">Reference proteome</keyword>
<dbReference type="OrthoDB" id="1100436at2"/>
<evidence type="ECO:0000313" key="1">
    <source>
        <dbReference type="EMBL" id="RDC66091.1"/>
    </source>
</evidence>
<dbReference type="AlphaFoldDB" id="A0A369QMD1"/>
<reference evidence="1 2" key="1">
    <citation type="submission" date="2018-04" db="EMBL/GenBank/DDBJ databases">
        <title>Adhaeribacter sp. HMF7616 genome sequencing and assembly.</title>
        <authorList>
            <person name="Kang H."/>
            <person name="Kang J."/>
            <person name="Cha I."/>
            <person name="Kim H."/>
            <person name="Joh K."/>
        </authorList>
    </citation>
    <scope>NUCLEOTIDE SEQUENCE [LARGE SCALE GENOMIC DNA]</scope>
    <source>
        <strain evidence="1 2">HMF7616</strain>
    </source>
</reference>
<comment type="caution">
    <text evidence="1">The sequence shown here is derived from an EMBL/GenBank/DDBJ whole genome shotgun (WGS) entry which is preliminary data.</text>
</comment>